<name>A0A4Y7Q6I8_9AGAM</name>
<gene>
    <name evidence="2" type="ORF">BD410DRAFT_839154</name>
</gene>
<dbReference type="InterPro" id="IPR000719">
    <property type="entry name" value="Prot_kinase_dom"/>
</dbReference>
<dbReference type="PROSITE" id="PS50011">
    <property type="entry name" value="PROTEIN_KINASE_DOM"/>
    <property type="match status" value="1"/>
</dbReference>
<keyword evidence="3" id="KW-1185">Reference proteome</keyword>
<proteinExistence type="predicted"/>
<dbReference type="InterPro" id="IPR011009">
    <property type="entry name" value="Kinase-like_dom_sf"/>
</dbReference>
<dbReference type="VEuPathDB" id="FungiDB:BD410DRAFT_839154"/>
<dbReference type="STRING" id="50990.A0A4Y7Q6I8"/>
<dbReference type="GO" id="GO:0004672">
    <property type="term" value="F:protein kinase activity"/>
    <property type="evidence" value="ECO:0007669"/>
    <property type="project" value="InterPro"/>
</dbReference>
<dbReference type="SUPFAM" id="SSF56112">
    <property type="entry name" value="Protein kinase-like (PK-like)"/>
    <property type="match status" value="1"/>
</dbReference>
<dbReference type="GO" id="GO:0005524">
    <property type="term" value="F:ATP binding"/>
    <property type="evidence" value="ECO:0007669"/>
    <property type="project" value="InterPro"/>
</dbReference>
<sequence>MATEENGDQKMFGDGWWKMRSAFLAEGISLFKTYVNPPGQDQSSRIPNDGSKGRTSEFVFEVVPDQFLRIHQESPLVYPARLQDGTDVMLRVVADSETSPELDILKFLSTAEMLPHPDNHTLPILRVLFFEQWKFKFVVFPLIGTDPCRPWFHHIDEALDCIGQTLEGLAFLHQHLIAHRDIHEENILINHKATRPMGNCPPFRSLFPVPYSDPSTRLVSPIDGIQRFGAPEIKSGLLYCPFAADVFSLGYFYFACFRQLDGELVPIVNIFREMLAHDPKQRISAAFALKNFRALRATLSTDTLQSPVPPRILRHNNAEGVNKFLERGGASEIRVAVGLHLFVAEGNMPGMTVDYDIIAVFASGSPRPIARDHKPPYRLAKKRGEMALSVHSHIEESLRHFITIPFVILNTLAG</sequence>
<accession>A0A4Y7Q6I8</accession>
<feature type="domain" description="Protein kinase" evidence="1">
    <location>
        <begin position="41"/>
        <end position="325"/>
    </location>
</feature>
<dbReference type="AlphaFoldDB" id="A0A4Y7Q6I8"/>
<organism evidence="2 3">
    <name type="scientific">Rickenella mellea</name>
    <dbReference type="NCBI Taxonomy" id="50990"/>
    <lineage>
        <taxon>Eukaryota</taxon>
        <taxon>Fungi</taxon>
        <taxon>Dikarya</taxon>
        <taxon>Basidiomycota</taxon>
        <taxon>Agaricomycotina</taxon>
        <taxon>Agaricomycetes</taxon>
        <taxon>Hymenochaetales</taxon>
        <taxon>Rickenellaceae</taxon>
        <taxon>Rickenella</taxon>
    </lineage>
</organism>
<dbReference type="Gene3D" id="1.10.510.10">
    <property type="entry name" value="Transferase(Phosphotransferase) domain 1"/>
    <property type="match status" value="1"/>
</dbReference>
<evidence type="ECO:0000313" key="2">
    <source>
        <dbReference type="EMBL" id="TDL23263.1"/>
    </source>
</evidence>
<dbReference type="OrthoDB" id="3224178at2759"/>
<reference evidence="2 3" key="1">
    <citation type="submission" date="2018-06" db="EMBL/GenBank/DDBJ databases">
        <title>A transcriptomic atlas of mushroom development highlights an independent origin of complex multicellularity.</title>
        <authorList>
            <consortium name="DOE Joint Genome Institute"/>
            <person name="Krizsan K."/>
            <person name="Almasi E."/>
            <person name="Merenyi Z."/>
            <person name="Sahu N."/>
            <person name="Viragh M."/>
            <person name="Koszo T."/>
            <person name="Mondo S."/>
            <person name="Kiss B."/>
            <person name="Balint B."/>
            <person name="Kues U."/>
            <person name="Barry K."/>
            <person name="Hegedus J.C."/>
            <person name="Henrissat B."/>
            <person name="Johnson J."/>
            <person name="Lipzen A."/>
            <person name="Ohm R."/>
            <person name="Nagy I."/>
            <person name="Pangilinan J."/>
            <person name="Yan J."/>
            <person name="Xiong Y."/>
            <person name="Grigoriev I.V."/>
            <person name="Hibbett D.S."/>
            <person name="Nagy L.G."/>
        </authorList>
    </citation>
    <scope>NUCLEOTIDE SEQUENCE [LARGE SCALE GENOMIC DNA]</scope>
    <source>
        <strain evidence="2 3">SZMC22713</strain>
    </source>
</reference>
<dbReference type="Proteomes" id="UP000294933">
    <property type="component" value="Unassembled WGS sequence"/>
</dbReference>
<dbReference type="EMBL" id="ML170171">
    <property type="protein sequence ID" value="TDL23263.1"/>
    <property type="molecule type" value="Genomic_DNA"/>
</dbReference>
<evidence type="ECO:0000259" key="1">
    <source>
        <dbReference type="PROSITE" id="PS50011"/>
    </source>
</evidence>
<dbReference type="SMART" id="SM00220">
    <property type="entry name" value="S_TKc"/>
    <property type="match status" value="1"/>
</dbReference>
<evidence type="ECO:0000313" key="3">
    <source>
        <dbReference type="Proteomes" id="UP000294933"/>
    </source>
</evidence>
<protein>
    <recommendedName>
        <fullName evidence="1">Protein kinase domain-containing protein</fullName>
    </recommendedName>
</protein>